<dbReference type="Proteomes" id="UP001597112">
    <property type="component" value="Unassembled WGS sequence"/>
</dbReference>
<gene>
    <name evidence="7" type="ORF">ACFQ21_12315</name>
</gene>
<dbReference type="Gene3D" id="1.10.340.30">
    <property type="entry name" value="Hypothetical protein, domain 2"/>
    <property type="match status" value="1"/>
</dbReference>
<dbReference type="CDD" id="cd00056">
    <property type="entry name" value="ENDO3c"/>
    <property type="match status" value="1"/>
</dbReference>
<dbReference type="InterPro" id="IPR003265">
    <property type="entry name" value="HhH-GPD_domain"/>
</dbReference>
<evidence type="ECO:0000313" key="8">
    <source>
        <dbReference type="Proteomes" id="UP001597112"/>
    </source>
</evidence>
<keyword evidence="4" id="KW-0378">Hydrolase</keyword>
<dbReference type="EMBL" id="JBHTKA010000003">
    <property type="protein sequence ID" value="MFD1000098.1"/>
    <property type="molecule type" value="Genomic_DNA"/>
</dbReference>
<evidence type="ECO:0000313" key="7">
    <source>
        <dbReference type="EMBL" id="MFD1000098.1"/>
    </source>
</evidence>
<dbReference type="RefSeq" id="WP_377579415.1">
    <property type="nucleotide sequence ID" value="NZ_JBHTKA010000003.1"/>
</dbReference>
<reference evidence="8" key="1">
    <citation type="journal article" date="2019" name="Int. J. Syst. Evol. Microbiol.">
        <title>The Global Catalogue of Microorganisms (GCM) 10K type strain sequencing project: providing services to taxonomists for standard genome sequencing and annotation.</title>
        <authorList>
            <consortium name="The Broad Institute Genomics Platform"/>
            <consortium name="The Broad Institute Genome Sequencing Center for Infectious Disease"/>
            <person name="Wu L."/>
            <person name="Ma J."/>
        </authorList>
    </citation>
    <scope>NUCLEOTIDE SEQUENCE [LARGE SCALE GENOMIC DNA]</scope>
    <source>
        <strain evidence="8">CCUG 58938</strain>
    </source>
</reference>
<dbReference type="InterPro" id="IPR037046">
    <property type="entry name" value="AlkA_N_sf"/>
</dbReference>
<dbReference type="EC" id="3.2.2.21" evidence="2"/>
<sequence>MKTFTIPVPTEFDFNLSLDFLKRSPREILHRCEETSVTKLLKVDHDAVLFNVQQQDRENLRIHVLNTKLTLSIKNTLEIYIRDWFDLDTDIKPFYTLSAKDKYMKNLVEKFYGYRIVGQPDLFESIIWAVLGQQINLSFAYTLKQRFVEQFGVKMIFNGIDYHLFPRPDVVALLNDDVLLPLQFSRQKSKYVVTISEAFASNEISKEKLAGLSLQNAKEKLMKIKGIGNWTANYALMKTFHYPDAFPLEDAGVHNAIKNLKRMKEKPTLDQVKTFYKKYRGWEAYATLYLWKSL</sequence>
<evidence type="ECO:0000256" key="4">
    <source>
        <dbReference type="ARBA" id="ARBA00022801"/>
    </source>
</evidence>
<comment type="catalytic activity">
    <reaction evidence="1">
        <text>Hydrolysis of alkylated DNA, releasing 3-methyladenine, 3-methylguanine, 7-methylguanine and 7-methyladenine.</text>
        <dbReference type="EC" id="3.2.2.21"/>
    </reaction>
</comment>
<accession>A0ABW3K1F9</accession>
<keyword evidence="3" id="KW-0227">DNA damage</keyword>
<proteinExistence type="predicted"/>
<evidence type="ECO:0000259" key="6">
    <source>
        <dbReference type="SMART" id="SM00478"/>
    </source>
</evidence>
<keyword evidence="5" id="KW-0234">DNA repair</keyword>
<organism evidence="7 8">
    <name type="scientific">Ohtaekwangia kribbensis</name>
    <dbReference type="NCBI Taxonomy" id="688913"/>
    <lineage>
        <taxon>Bacteria</taxon>
        <taxon>Pseudomonadati</taxon>
        <taxon>Bacteroidota</taxon>
        <taxon>Cytophagia</taxon>
        <taxon>Cytophagales</taxon>
        <taxon>Fulvivirgaceae</taxon>
        <taxon>Ohtaekwangia</taxon>
    </lineage>
</organism>
<keyword evidence="8" id="KW-1185">Reference proteome</keyword>
<evidence type="ECO:0000256" key="1">
    <source>
        <dbReference type="ARBA" id="ARBA00000086"/>
    </source>
</evidence>
<evidence type="ECO:0000256" key="2">
    <source>
        <dbReference type="ARBA" id="ARBA00012000"/>
    </source>
</evidence>
<dbReference type="Pfam" id="PF00730">
    <property type="entry name" value="HhH-GPD"/>
    <property type="match status" value="1"/>
</dbReference>
<dbReference type="Pfam" id="PF07934">
    <property type="entry name" value="OGG_N"/>
    <property type="match status" value="1"/>
</dbReference>
<evidence type="ECO:0000256" key="5">
    <source>
        <dbReference type="ARBA" id="ARBA00023204"/>
    </source>
</evidence>
<name>A0ABW3K1F9_9BACT</name>
<evidence type="ECO:0000256" key="3">
    <source>
        <dbReference type="ARBA" id="ARBA00022763"/>
    </source>
</evidence>
<comment type="caution">
    <text evidence="7">The sequence shown here is derived from an EMBL/GenBank/DDBJ whole genome shotgun (WGS) entry which is preliminary data.</text>
</comment>
<dbReference type="InterPro" id="IPR011257">
    <property type="entry name" value="DNA_glycosylase"/>
</dbReference>
<dbReference type="PANTHER" id="PTHR43003">
    <property type="entry name" value="DNA-3-METHYLADENINE GLYCOSYLASE"/>
    <property type="match status" value="1"/>
</dbReference>
<dbReference type="SMART" id="SM00478">
    <property type="entry name" value="ENDO3c"/>
    <property type="match status" value="1"/>
</dbReference>
<protein>
    <recommendedName>
        <fullName evidence="2">DNA-3-methyladenine glycosylase II</fullName>
        <ecNumber evidence="2">3.2.2.21</ecNumber>
    </recommendedName>
</protein>
<feature type="domain" description="HhH-GPD" evidence="6">
    <location>
        <begin position="131"/>
        <end position="294"/>
    </location>
</feature>
<dbReference type="InterPro" id="IPR012904">
    <property type="entry name" value="OGG_N"/>
</dbReference>
<dbReference type="SUPFAM" id="SSF55945">
    <property type="entry name" value="TATA-box binding protein-like"/>
    <property type="match status" value="1"/>
</dbReference>
<dbReference type="Gene3D" id="3.30.310.20">
    <property type="entry name" value="DNA-3-methyladenine glycosylase AlkA, N-terminal domain"/>
    <property type="match status" value="1"/>
</dbReference>
<dbReference type="SUPFAM" id="SSF48150">
    <property type="entry name" value="DNA-glycosylase"/>
    <property type="match status" value="1"/>
</dbReference>
<dbReference type="InterPro" id="IPR051912">
    <property type="entry name" value="Alkylbase_DNA_Glycosylase/TA"/>
</dbReference>
<dbReference type="PANTHER" id="PTHR43003:SF12">
    <property type="entry name" value="DNA-3-METHYLADENINE GLYCOSYLASE"/>
    <property type="match status" value="1"/>
</dbReference>